<protein>
    <submittedName>
        <fullName evidence="2">Uncharacterized protein</fullName>
    </submittedName>
</protein>
<dbReference type="RefSeq" id="XP_025435891.1">
    <property type="nucleotide sequence ID" value="XM_025580211.1"/>
</dbReference>
<organism evidence="2 3">
    <name type="scientific">Aspergillus saccharolyticus JOP 1030-1</name>
    <dbReference type="NCBI Taxonomy" id="1450539"/>
    <lineage>
        <taxon>Eukaryota</taxon>
        <taxon>Fungi</taxon>
        <taxon>Dikarya</taxon>
        <taxon>Ascomycota</taxon>
        <taxon>Pezizomycotina</taxon>
        <taxon>Eurotiomycetes</taxon>
        <taxon>Eurotiomycetidae</taxon>
        <taxon>Eurotiales</taxon>
        <taxon>Aspergillaceae</taxon>
        <taxon>Aspergillus</taxon>
        <taxon>Aspergillus subgen. Circumdati</taxon>
    </lineage>
</organism>
<accession>A0A318ZQL6</accession>
<dbReference type="EMBL" id="KZ821218">
    <property type="protein sequence ID" value="PYH49909.1"/>
    <property type="molecule type" value="Genomic_DNA"/>
</dbReference>
<keyword evidence="3" id="KW-1185">Reference proteome</keyword>
<dbReference type="AlphaFoldDB" id="A0A318ZQL6"/>
<dbReference type="GeneID" id="37081440"/>
<keyword evidence="1" id="KW-0812">Transmembrane</keyword>
<proteinExistence type="predicted"/>
<evidence type="ECO:0000313" key="3">
    <source>
        <dbReference type="Proteomes" id="UP000248349"/>
    </source>
</evidence>
<name>A0A318ZQL6_9EURO</name>
<reference evidence="2 3" key="1">
    <citation type="submission" date="2016-12" db="EMBL/GenBank/DDBJ databases">
        <title>The genomes of Aspergillus section Nigri reveals drivers in fungal speciation.</title>
        <authorList>
            <consortium name="DOE Joint Genome Institute"/>
            <person name="Vesth T.C."/>
            <person name="Nybo J."/>
            <person name="Theobald S."/>
            <person name="Brandl J."/>
            <person name="Frisvad J.C."/>
            <person name="Nielsen K.F."/>
            <person name="Lyhne E.K."/>
            <person name="Kogle M.E."/>
            <person name="Kuo A."/>
            <person name="Riley R."/>
            <person name="Clum A."/>
            <person name="Nolan M."/>
            <person name="Lipzen A."/>
            <person name="Salamov A."/>
            <person name="Henrissat B."/>
            <person name="Wiebenga A."/>
            <person name="De Vries R.P."/>
            <person name="Grigoriev I.V."/>
            <person name="Mortensen U.H."/>
            <person name="Andersen M.R."/>
            <person name="Baker S.E."/>
        </authorList>
    </citation>
    <scope>NUCLEOTIDE SEQUENCE [LARGE SCALE GENOMIC DNA]</scope>
    <source>
        <strain evidence="2 3">JOP 1030-1</strain>
    </source>
</reference>
<feature type="transmembrane region" description="Helical" evidence="1">
    <location>
        <begin position="17"/>
        <end position="37"/>
    </location>
</feature>
<gene>
    <name evidence="2" type="ORF">BP01DRAFT_8976</name>
</gene>
<evidence type="ECO:0000313" key="2">
    <source>
        <dbReference type="EMBL" id="PYH49909.1"/>
    </source>
</evidence>
<keyword evidence="1" id="KW-1133">Transmembrane helix</keyword>
<dbReference type="Proteomes" id="UP000248349">
    <property type="component" value="Unassembled WGS sequence"/>
</dbReference>
<sequence>MCKKKENREHENWSPSIYLILSALAAYHVHILTYRMIEAACDRLKMVRCQGKQVPFATTT</sequence>
<keyword evidence="1" id="KW-0472">Membrane</keyword>
<evidence type="ECO:0000256" key="1">
    <source>
        <dbReference type="SAM" id="Phobius"/>
    </source>
</evidence>